<protein>
    <recommendedName>
        <fullName evidence="1">F-box domain-containing protein</fullName>
    </recommendedName>
</protein>
<dbReference type="CDD" id="cd09917">
    <property type="entry name" value="F-box_SF"/>
    <property type="match status" value="1"/>
</dbReference>
<evidence type="ECO:0000313" key="2">
    <source>
        <dbReference type="EMBL" id="CAK9260424.1"/>
    </source>
</evidence>
<dbReference type="Proteomes" id="UP001497444">
    <property type="component" value="Chromosome 13"/>
</dbReference>
<evidence type="ECO:0000313" key="3">
    <source>
        <dbReference type="Proteomes" id="UP001497444"/>
    </source>
</evidence>
<proteinExistence type="predicted"/>
<dbReference type="InterPro" id="IPR036047">
    <property type="entry name" value="F-box-like_dom_sf"/>
</dbReference>
<reference evidence="2" key="1">
    <citation type="submission" date="2024-02" db="EMBL/GenBank/DDBJ databases">
        <authorList>
            <consortium name="ELIXIR-Norway"/>
            <consortium name="Elixir Norway"/>
        </authorList>
    </citation>
    <scope>NUCLEOTIDE SEQUENCE</scope>
</reference>
<accession>A0ABP0W0X0</accession>
<dbReference type="SUPFAM" id="SSF81383">
    <property type="entry name" value="F-box domain"/>
    <property type="match status" value="1"/>
</dbReference>
<evidence type="ECO:0000259" key="1">
    <source>
        <dbReference type="Pfam" id="PF12937"/>
    </source>
</evidence>
<organism evidence="2 3">
    <name type="scientific">Sphagnum jensenii</name>
    <dbReference type="NCBI Taxonomy" id="128206"/>
    <lineage>
        <taxon>Eukaryota</taxon>
        <taxon>Viridiplantae</taxon>
        <taxon>Streptophyta</taxon>
        <taxon>Embryophyta</taxon>
        <taxon>Bryophyta</taxon>
        <taxon>Sphagnophytina</taxon>
        <taxon>Sphagnopsida</taxon>
        <taxon>Sphagnales</taxon>
        <taxon>Sphagnaceae</taxon>
        <taxon>Sphagnum</taxon>
    </lineage>
</organism>
<feature type="domain" description="F-box" evidence="1">
    <location>
        <begin position="17"/>
        <end position="51"/>
    </location>
</feature>
<keyword evidence="3" id="KW-1185">Reference proteome</keyword>
<dbReference type="Gene3D" id="1.20.1280.50">
    <property type="match status" value="1"/>
</dbReference>
<sequence length="167" mass="19124">MAVVVRGETGMEALLVELIGSILSHLADARDVMRASATCRKWGMTARKNLLRLRFRRKDWNRVQKMSTEDLEVGITKTLMCMSSLQDWCMGYLGDKHEFSAAAVTAWLLHFCDSLRFLTFKTEIKPLALDIMGEIWHECLVLKHTDIILIRDPDVKVRFPTLVSLTL</sequence>
<dbReference type="Pfam" id="PF12937">
    <property type="entry name" value="F-box-like"/>
    <property type="match status" value="1"/>
</dbReference>
<dbReference type="EMBL" id="OZ020108">
    <property type="protein sequence ID" value="CAK9260424.1"/>
    <property type="molecule type" value="Genomic_DNA"/>
</dbReference>
<gene>
    <name evidence="2" type="ORF">CSSPJE1EN1_LOCUS5902</name>
</gene>
<name>A0ABP0W0X0_9BRYO</name>
<dbReference type="InterPro" id="IPR001810">
    <property type="entry name" value="F-box_dom"/>
</dbReference>